<feature type="domain" description="DUF4872" evidence="1">
    <location>
        <begin position="15"/>
        <end position="206"/>
    </location>
</feature>
<keyword evidence="3" id="KW-1185">Reference proteome</keyword>
<proteinExistence type="predicted"/>
<evidence type="ECO:0000259" key="1">
    <source>
        <dbReference type="Pfam" id="PF16169"/>
    </source>
</evidence>
<evidence type="ECO:0000313" key="3">
    <source>
        <dbReference type="Proteomes" id="UP001482520"/>
    </source>
</evidence>
<protein>
    <submittedName>
        <fullName evidence="2">DUF4872 domain-containing protein</fullName>
    </submittedName>
</protein>
<organism evidence="2 3">
    <name type="scientific">Nocardioides kribbensis</name>
    <dbReference type="NCBI Taxonomy" id="305517"/>
    <lineage>
        <taxon>Bacteria</taxon>
        <taxon>Bacillati</taxon>
        <taxon>Actinomycetota</taxon>
        <taxon>Actinomycetes</taxon>
        <taxon>Propionibacteriales</taxon>
        <taxon>Nocardioidaceae</taxon>
        <taxon>Nocardioides</taxon>
    </lineage>
</organism>
<dbReference type="Pfam" id="PF16169">
    <property type="entry name" value="DUF4872"/>
    <property type="match status" value="1"/>
</dbReference>
<gene>
    <name evidence="2" type="ORF">V6R90_08275</name>
</gene>
<comment type="caution">
    <text evidence="2">The sequence shown here is derived from an EMBL/GenBank/DDBJ whole genome shotgun (WGS) entry which is preliminary data.</text>
</comment>
<name>A0ABV1NXR5_9ACTN</name>
<sequence>MVDNDREDVQEVPYEALARARSSTSFPQPTRHTLYDIRWPAELPDLASAAAEAFAQSAQAVSNPTSATRVFDELPSEPGDAAGLMVRSAGVAAAHAFATDIAGWERHDDEELEIMLFSLGAFIEKAGTGGGLFRRLLAQGAFEIAQMTGDEATTSSARSASRAAEAWTTVARSATARDKPARSRVRDAAQSALALPELEAMLTQDLHGSSPR</sequence>
<evidence type="ECO:0000313" key="2">
    <source>
        <dbReference type="EMBL" id="MEQ7847273.1"/>
    </source>
</evidence>
<dbReference type="RefSeq" id="WP_349804363.1">
    <property type="nucleotide sequence ID" value="NZ_JBEGDP010000007.1"/>
</dbReference>
<dbReference type="InterPro" id="IPR032369">
    <property type="entry name" value="DUF4872"/>
</dbReference>
<accession>A0ABV1NXR5</accession>
<dbReference type="Proteomes" id="UP001482520">
    <property type="component" value="Unassembled WGS sequence"/>
</dbReference>
<reference evidence="2 3" key="1">
    <citation type="submission" date="2024-02" db="EMBL/GenBank/DDBJ databases">
        <title>Full genome sequence of Nocardioides kribbensis.</title>
        <authorList>
            <person name="Poletto B.L."/>
            <person name="Silva G."/>
            <person name="Galante D."/>
            <person name="Campos K.R."/>
            <person name="Santos M.B.N."/>
            <person name="Sacchi C.T."/>
        </authorList>
    </citation>
    <scope>NUCLEOTIDE SEQUENCE [LARGE SCALE GENOMIC DNA]</scope>
    <source>
        <strain evidence="2 3">O4R</strain>
    </source>
</reference>
<dbReference type="EMBL" id="JBEGDP010000007">
    <property type="protein sequence ID" value="MEQ7847273.1"/>
    <property type="molecule type" value="Genomic_DNA"/>
</dbReference>